<comment type="similarity">
    <text evidence="2 9">Belongs to the glycosyl hydrolase 4 family.</text>
</comment>
<keyword evidence="6" id="KW-0464">Manganese</keyword>
<keyword evidence="4 9" id="KW-0378">Hydrolase</keyword>
<keyword evidence="12" id="KW-1185">Reference proteome</keyword>
<dbReference type="Pfam" id="PF02056">
    <property type="entry name" value="Glyco_hydro_4"/>
    <property type="match status" value="1"/>
</dbReference>
<reference evidence="11 12" key="1">
    <citation type="journal article" date="2024" name="Front. Microbiol.">
        <title>Novel thermophilic genera Geochorda gen. nov. and Carboxydochorda gen. nov. from the deep terrestrial subsurface reveal the ecophysiological diversity in the class Limnochordia.</title>
        <authorList>
            <person name="Karnachuk O.V."/>
            <person name="Lukina A.P."/>
            <person name="Avakyan M.R."/>
            <person name="Kadnikov V.V."/>
            <person name="Begmatov S."/>
            <person name="Beletsky A.V."/>
            <person name="Vlasova K.G."/>
            <person name="Novikov A.A."/>
            <person name="Shcherbakova V.A."/>
            <person name="Mardanov A.V."/>
            <person name="Ravin N.V."/>
        </authorList>
    </citation>
    <scope>NUCLEOTIDE SEQUENCE [LARGE SCALE GENOMIC DNA]</scope>
    <source>
        <strain evidence="11 12">L945</strain>
    </source>
</reference>
<dbReference type="SUPFAM" id="SSF51735">
    <property type="entry name" value="NAD(P)-binding Rossmann-fold domains"/>
    <property type="match status" value="1"/>
</dbReference>
<dbReference type="SUPFAM" id="SSF56327">
    <property type="entry name" value="LDH C-terminal domain-like"/>
    <property type="match status" value="1"/>
</dbReference>
<evidence type="ECO:0000256" key="3">
    <source>
        <dbReference type="ARBA" id="ARBA00022723"/>
    </source>
</evidence>
<evidence type="ECO:0000313" key="11">
    <source>
        <dbReference type="EMBL" id="WRP17527.1"/>
    </source>
</evidence>
<dbReference type="EMBL" id="CP141615">
    <property type="protein sequence ID" value="WRP17527.1"/>
    <property type="molecule type" value="Genomic_DNA"/>
</dbReference>
<evidence type="ECO:0000259" key="10">
    <source>
        <dbReference type="Pfam" id="PF11975"/>
    </source>
</evidence>
<evidence type="ECO:0000313" key="12">
    <source>
        <dbReference type="Proteomes" id="UP001332192"/>
    </source>
</evidence>
<evidence type="ECO:0000256" key="8">
    <source>
        <dbReference type="ARBA" id="ARBA00023295"/>
    </source>
</evidence>
<name>A0ABZ1BZM0_9FIRM</name>
<dbReference type="InterPro" id="IPR001088">
    <property type="entry name" value="Glyco_hydro_4"/>
</dbReference>
<comment type="cofactor">
    <cofactor evidence="9">
        <name>NAD(+)</name>
        <dbReference type="ChEBI" id="CHEBI:57540"/>
    </cofactor>
    <text evidence="9">Binds 1 NAD(+) per subunit.</text>
</comment>
<evidence type="ECO:0000256" key="1">
    <source>
        <dbReference type="ARBA" id="ARBA00001936"/>
    </source>
</evidence>
<dbReference type="PRINTS" id="PR00732">
    <property type="entry name" value="GLHYDRLASE4"/>
</dbReference>
<dbReference type="PANTHER" id="PTHR32092">
    <property type="entry name" value="6-PHOSPHO-BETA-GLUCOSIDASE-RELATED"/>
    <property type="match status" value="1"/>
</dbReference>
<keyword evidence="8 9" id="KW-0326">Glycosidase</keyword>
<proteinExistence type="inferred from homology"/>
<evidence type="ECO:0000256" key="7">
    <source>
        <dbReference type="ARBA" id="ARBA00023277"/>
    </source>
</evidence>
<evidence type="ECO:0000256" key="6">
    <source>
        <dbReference type="ARBA" id="ARBA00023211"/>
    </source>
</evidence>
<comment type="cofactor">
    <cofactor evidence="1">
        <name>Mn(2+)</name>
        <dbReference type="ChEBI" id="CHEBI:29035"/>
    </cofactor>
</comment>
<keyword evidence="7" id="KW-0119">Carbohydrate metabolism</keyword>
<dbReference type="RefSeq" id="WP_324716797.1">
    <property type="nucleotide sequence ID" value="NZ_CP141615.1"/>
</dbReference>
<dbReference type="PANTHER" id="PTHR32092:SF4">
    <property type="entry name" value="ALPHA-GLUCOSIDASE"/>
    <property type="match status" value="1"/>
</dbReference>
<evidence type="ECO:0000256" key="4">
    <source>
        <dbReference type="ARBA" id="ARBA00022801"/>
    </source>
</evidence>
<evidence type="ECO:0000256" key="5">
    <source>
        <dbReference type="ARBA" id="ARBA00023027"/>
    </source>
</evidence>
<evidence type="ECO:0000256" key="9">
    <source>
        <dbReference type="RuleBase" id="RU361152"/>
    </source>
</evidence>
<dbReference type="Gene3D" id="3.90.1820.10">
    <property type="entry name" value="AglA-like glucosidase"/>
    <property type="match status" value="1"/>
</dbReference>
<dbReference type="InterPro" id="IPR022616">
    <property type="entry name" value="Glyco_hydro_4_C"/>
</dbReference>
<gene>
    <name evidence="11" type="ORF">U7230_00465</name>
</gene>
<dbReference type="Pfam" id="PF11975">
    <property type="entry name" value="Glyco_hydro_4C"/>
    <property type="match status" value="1"/>
</dbReference>
<protein>
    <submittedName>
        <fullName evidence="11">Alpha-glucosidase/alpha-galactosidase</fullName>
    </submittedName>
</protein>
<dbReference type="InterPro" id="IPR053715">
    <property type="entry name" value="GH4_Enzyme_sf"/>
</dbReference>
<dbReference type="InterPro" id="IPR015955">
    <property type="entry name" value="Lactate_DH/Glyco_Ohase_4_C"/>
</dbReference>
<organism evidence="11 12">
    <name type="scientific">Carboxydichorda subterranea</name>
    <dbReference type="NCBI Taxonomy" id="3109565"/>
    <lineage>
        <taxon>Bacteria</taxon>
        <taxon>Bacillati</taxon>
        <taxon>Bacillota</taxon>
        <taxon>Limnochordia</taxon>
        <taxon>Limnochordales</taxon>
        <taxon>Geochordaceae</taxon>
        <taxon>Carboxydichorda</taxon>
    </lineage>
</organism>
<feature type="domain" description="Glycosyl hydrolase family 4 C-terminal" evidence="10">
    <location>
        <begin position="193"/>
        <end position="423"/>
    </location>
</feature>
<dbReference type="InterPro" id="IPR036291">
    <property type="entry name" value="NAD(P)-bd_dom_sf"/>
</dbReference>
<keyword evidence="3" id="KW-0479">Metal-binding</keyword>
<keyword evidence="5 9" id="KW-0520">NAD</keyword>
<dbReference type="Proteomes" id="UP001332192">
    <property type="component" value="Chromosome"/>
</dbReference>
<accession>A0ABZ1BZM0</accession>
<sequence length="453" mass="51129">MAKVAIVGAGSVIFSMRLVRDFCVTPGLAGTTLALMDISEERLQRIYDLASRYVAETGARLRLEKTTHRREALEGSDFVINTVKVGGYAGMEAERAIAERHGYYRGIDDPVSDYYGGFAAYHQLAFFLEVAREMEAVCPDAWYLQVANPVFEGSTLVGRESKLKVVGFCHGFNEYEEIVRALELDPAGVEVQVAGFNHAIFLTRFRYRGEDAYPLLDEWIRSKAEAYWESPAYLYEPWATQMSPAAVEMYRLYGLFPIGDTVRSVSPWWWHRDLQAKRRWFPAGGPDSEVGWTFHLNRLQRGLETIRAAAANPEVSLTREFPPAPSGEAIVPFIDAVVNDKPARLVINIPNQGAIAGIPDDVFVEVAATVRGLRIEREPVDRLPRRLLLHVLLPRWLRMERVVQAFREGDRTSLFLALMDDPRSSTPQQAEGLIEEILAAPWNARLKEHYRAG</sequence>
<evidence type="ECO:0000256" key="2">
    <source>
        <dbReference type="ARBA" id="ARBA00010141"/>
    </source>
</evidence>